<dbReference type="InterPro" id="IPR045261">
    <property type="entry name" value="MORC_ATPase"/>
</dbReference>
<evidence type="ECO:0000256" key="6">
    <source>
        <dbReference type="ARBA" id="ARBA00022763"/>
    </source>
</evidence>
<comment type="caution">
    <text evidence="17">The sequence shown here is derived from an EMBL/GenBank/DDBJ whole genome shotgun (WGS) entry which is preliminary data.</text>
</comment>
<accession>A0A8T2U0K6</accession>
<dbReference type="Gene3D" id="3.30.565.10">
    <property type="entry name" value="Histidine kinase-like ATPase, C-terminal domain"/>
    <property type="match status" value="1"/>
</dbReference>
<keyword evidence="18" id="KW-1185">Reference proteome</keyword>
<evidence type="ECO:0000256" key="11">
    <source>
        <dbReference type="ARBA" id="ARBA00023158"/>
    </source>
</evidence>
<keyword evidence="12" id="KW-0234">DNA repair</keyword>
<evidence type="ECO:0000259" key="16">
    <source>
        <dbReference type="Pfam" id="PF17942"/>
    </source>
</evidence>
<keyword evidence="5" id="KW-0255">Endonuclease</keyword>
<dbReference type="GO" id="GO:0004519">
    <property type="term" value="F:endonuclease activity"/>
    <property type="evidence" value="ECO:0007669"/>
    <property type="project" value="UniProtKB-KW"/>
</dbReference>
<keyword evidence="3" id="KW-0540">Nuclease</keyword>
<keyword evidence="4" id="KW-0547">Nucleotide-binding</keyword>
<dbReference type="GO" id="GO:0005524">
    <property type="term" value="F:ATP binding"/>
    <property type="evidence" value="ECO:0007669"/>
    <property type="project" value="UniProtKB-KW"/>
</dbReference>
<dbReference type="AlphaFoldDB" id="A0A8T2U0K6"/>
<feature type="region of interest" description="Disordered" evidence="15">
    <location>
        <begin position="534"/>
        <end position="608"/>
    </location>
</feature>
<dbReference type="GO" id="GO:0006325">
    <property type="term" value="P:chromatin organization"/>
    <property type="evidence" value="ECO:0007669"/>
    <property type="project" value="UniProtKB-KW"/>
</dbReference>
<feature type="compositionally biased region" description="Low complexity" evidence="15">
    <location>
        <begin position="598"/>
        <end position="608"/>
    </location>
</feature>
<dbReference type="Proteomes" id="UP000825935">
    <property type="component" value="Chromosome 10"/>
</dbReference>
<evidence type="ECO:0000256" key="10">
    <source>
        <dbReference type="ARBA" id="ARBA00023054"/>
    </source>
</evidence>
<evidence type="ECO:0000256" key="15">
    <source>
        <dbReference type="SAM" id="MobiDB-lite"/>
    </source>
</evidence>
<dbReference type="OMA" id="ADFNENQ"/>
<dbReference type="PANTHER" id="PTHR23336:SF50">
    <property type="entry name" value="PROTEIN MICRORCHIDIA 1-RELATED"/>
    <property type="match status" value="1"/>
</dbReference>
<dbReference type="FunFam" id="3.30.565.10:FF:000075">
    <property type="entry name" value="MORC family CW-type zinc finger protein 4"/>
    <property type="match status" value="1"/>
</dbReference>
<keyword evidence="13" id="KW-0539">Nucleus</keyword>
<dbReference type="GO" id="GO:0031349">
    <property type="term" value="P:positive regulation of defense response"/>
    <property type="evidence" value="ECO:0007669"/>
    <property type="project" value="UniProtKB-ARBA"/>
</dbReference>
<evidence type="ECO:0000256" key="14">
    <source>
        <dbReference type="SAM" id="Coils"/>
    </source>
</evidence>
<dbReference type="GO" id="GO:0005634">
    <property type="term" value="C:nucleus"/>
    <property type="evidence" value="ECO:0007669"/>
    <property type="project" value="UniProtKB-SubCell"/>
</dbReference>
<dbReference type="Pfam" id="PF17942">
    <property type="entry name" value="Morc6_S5"/>
    <property type="match status" value="2"/>
</dbReference>
<gene>
    <name evidence="17" type="ORF">KP509_10G031800</name>
</gene>
<evidence type="ECO:0000256" key="3">
    <source>
        <dbReference type="ARBA" id="ARBA00022722"/>
    </source>
</evidence>
<comment type="subcellular location">
    <subcellularLocation>
        <location evidence="1">Nucleus</location>
    </subcellularLocation>
</comment>
<feature type="domain" description="Morc S5" evidence="16">
    <location>
        <begin position="483"/>
        <end position="521"/>
    </location>
</feature>
<dbReference type="InterPro" id="IPR041006">
    <property type="entry name" value="Morc_S5"/>
</dbReference>
<organism evidence="17 18">
    <name type="scientific">Ceratopteris richardii</name>
    <name type="common">Triangle waterfern</name>
    <dbReference type="NCBI Taxonomy" id="49495"/>
    <lineage>
        <taxon>Eukaryota</taxon>
        <taxon>Viridiplantae</taxon>
        <taxon>Streptophyta</taxon>
        <taxon>Embryophyta</taxon>
        <taxon>Tracheophyta</taxon>
        <taxon>Polypodiopsida</taxon>
        <taxon>Polypodiidae</taxon>
        <taxon>Polypodiales</taxon>
        <taxon>Pteridineae</taxon>
        <taxon>Pteridaceae</taxon>
        <taxon>Parkerioideae</taxon>
        <taxon>Ceratopteris</taxon>
    </lineage>
</organism>
<proteinExistence type="inferred from homology"/>
<dbReference type="OrthoDB" id="757982at2759"/>
<evidence type="ECO:0000256" key="2">
    <source>
        <dbReference type="ARBA" id="ARBA00007845"/>
    </source>
</evidence>
<dbReference type="PANTHER" id="PTHR23336">
    <property type="entry name" value="ZINC FINGER CW-TYPE COILED-COIL DOMAIN PROTEIN 3"/>
    <property type="match status" value="1"/>
</dbReference>
<feature type="coiled-coil region" evidence="14">
    <location>
        <begin position="629"/>
        <end position="684"/>
    </location>
</feature>
<evidence type="ECO:0000256" key="5">
    <source>
        <dbReference type="ARBA" id="ARBA00022759"/>
    </source>
</evidence>
<dbReference type="Pfam" id="PF13589">
    <property type="entry name" value="HATPase_c_3"/>
    <property type="match status" value="1"/>
</dbReference>
<evidence type="ECO:0000256" key="1">
    <source>
        <dbReference type="ARBA" id="ARBA00004123"/>
    </source>
</evidence>
<evidence type="ECO:0000256" key="8">
    <source>
        <dbReference type="ARBA" id="ARBA00022840"/>
    </source>
</evidence>
<dbReference type="InterPro" id="IPR036890">
    <property type="entry name" value="HATPase_C_sf"/>
</dbReference>
<keyword evidence="11" id="KW-0943">RNA-mediated gene silencing</keyword>
<dbReference type="GO" id="GO:0006281">
    <property type="term" value="P:DNA repair"/>
    <property type="evidence" value="ECO:0007669"/>
    <property type="project" value="UniProtKB-KW"/>
</dbReference>
<dbReference type="SUPFAM" id="SSF55874">
    <property type="entry name" value="ATPase domain of HSP90 chaperone/DNA topoisomerase II/histidine kinase"/>
    <property type="match status" value="1"/>
</dbReference>
<dbReference type="GO" id="GO:0016887">
    <property type="term" value="F:ATP hydrolysis activity"/>
    <property type="evidence" value="ECO:0007669"/>
    <property type="project" value="InterPro"/>
</dbReference>
<feature type="compositionally biased region" description="Polar residues" evidence="15">
    <location>
        <begin position="534"/>
        <end position="566"/>
    </location>
</feature>
<keyword evidence="8" id="KW-0067">ATP-binding</keyword>
<reference evidence="17" key="1">
    <citation type="submission" date="2021-08" db="EMBL/GenBank/DDBJ databases">
        <title>WGS assembly of Ceratopteris richardii.</title>
        <authorList>
            <person name="Marchant D.B."/>
            <person name="Chen G."/>
            <person name="Jenkins J."/>
            <person name="Shu S."/>
            <person name="Leebens-Mack J."/>
            <person name="Grimwood J."/>
            <person name="Schmutz J."/>
            <person name="Soltis P."/>
            <person name="Soltis D."/>
            <person name="Chen Z.-H."/>
        </authorList>
    </citation>
    <scope>NUCLEOTIDE SEQUENCE</scope>
    <source>
        <strain evidence="17">Whitten #5841</strain>
        <tissue evidence="17">Leaf</tissue>
    </source>
</reference>
<evidence type="ECO:0000256" key="9">
    <source>
        <dbReference type="ARBA" id="ARBA00022853"/>
    </source>
</evidence>
<keyword evidence="10 14" id="KW-0175">Coiled coil</keyword>
<comment type="similarity">
    <text evidence="2">Belongs to the MORC ATPase protein family.</text>
</comment>
<protein>
    <recommendedName>
        <fullName evidence="16">Morc S5 domain-containing protein</fullName>
    </recommendedName>
</protein>
<keyword evidence="6" id="KW-0227">DNA damage</keyword>
<evidence type="ECO:0000313" key="18">
    <source>
        <dbReference type="Proteomes" id="UP000825935"/>
    </source>
</evidence>
<evidence type="ECO:0000256" key="13">
    <source>
        <dbReference type="ARBA" id="ARBA00023242"/>
    </source>
</evidence>
<sequence length="696" mass="78082">MKEDVIELSSDDEDSCNESFERKPVIVNKTDAKEVSGPRQFATNGSFKVKVEETLVPQYDFTNSTFLSNPPPNKVPENVHGKAITRQFWKAGDYELQASSNKSLPDGMDHVRVHPKFLHSNATSHKWALGAIAELLDNAIDEVANGATFVSVDKVTNALDNTPALLIHDDGGGMDPENMRHCMSLGYSRKASNMTIGQYGNGFKTSTMRLGADVIVFSRCVHKRCITQSAGLLSYTFLRATGHEDIIVPMVDFEIVNGRPKKLLRTTEEDWTRNFSIILQWSPYLTEAELLSQFNDLGQHGTKLIVYNLWMNDDGELELDFDTDEQDIQIRGAPKIEKSDGLQKQLTNGHVANRLRYSLRAYASILYLQMPPNFQIILRGKVVEHLSIADDLKFTERILYKPNTKDFNFKEVSVITTIGFAKEAPLVSVHGFNVYHKNRLIMPFWKVFQENSSRGRGVVDSPSNNSDDMISQSQWIVKVTLNLGVLEANFMEPAHDKQDFERTPILQRLETRLKQMTVEYWNLHCNLIGYQAPKQSNKNRSSASQNESAPSTVTNIESRQGESSAPSTPPQPGADEHNAVDSLTAGKRSTDKMHTGESASSKRVKVSSSELHGYERAIIRNDQGALNGLDDAEVNVGEILLELSQLRERCERYRSNEEALKLKVAELESELAKVRAQCKALSRGSAELIKPKEECK</sequence>
<evidence type="ECO:0000256" key="4">
    <source>
        <dbReference type="ARBA" id="ARBA00022741"/>
    </source>
</evidence>
<dbReference type="EMBL" id="CM035415">
    <property type="protein sequence ID" value="KAH7427144.1"/>
    <property type="molecule type" value="Genomic_DNA"/>
</dbReference>
<keyword evidence="9" id="KW-0156">Chromatin regulator</keyword>
<evidence type="ECO:0000256" key="12">
    <source>
        <dbReference type="ARBA" id="ARBA00023204"/>
    </source>
</evidence>
<feature type="domain" description="Morc S5" evidence="16">
    <location>
        <begin position="357"/>
        <end position="459"/>
    </location>
</feature>
<evidence type="ECO:0000256" key="7">
    <source>
        <dbReference type="ARBA" id="ARBA00022801"/>
    </source>
</evidence>
<dbReference type="GO" id="GO:0031047">
    <property type="term" value="P:regulatory ncRNA-mediated gene silencing"/>
    <property type="evidence" value="ECO:0007669"/>
    <property type="project" value="UniProtKB-KW"/>
</dbReference>
<keyword evidence="7" id="KW-0378">Hydrolase</keyword>
<name>A0A8T2U0K6_CERRI</name>
<evidence type="ECO:0000313" key="17">
    <source>
        <dbReference type="EMBL" id="KAH7427144.1"/>
    </source>
</evidence>